<feature type="non-terminal residue" evidence="2">
    <location>
        <position position="51"/>
    </location>
</feature>
<dbReference type="Gramene" id="OE9A037821T1">
    <property type="protein sequence ID" value="OE9A037821C1"/>
    <property type="gene ID" value="OE9A037821"/>
</dbReference>
<proteinExistence type="predicted"/>
<reference evidence="2 3" key="1">
    <citation type="submission" date="2019-12" db="EMBL/GenBank/DDBJ databases">
        <authorList>
            <person name="Alioto T."/>
            <person name="Alioto T."/>
            <person name="Gomez Garrido J."/>
        </authorList>
    </citation>
    <scope>NUCLEOTIDE SEQUENCE [LARGE SCALE GENOMIC DNA]</scope>
</reference>
<dbReference type="EMBL" id="CACTIH010002080">
    <property type="protein sequence ID" value="CAA2973031.1"/>
    <property type="molecule type" value="Genomic_DNA"/>
</dbReference>
<dbReference type="Proteomes" id="UP000594638">
    <property type="component" value="Unassembled WGS sequence"/>
</dbReference>
<sequence>MEKKSMDMENWVLESANTTFSDEPAEKPKKTGTPSGSILIPRRGDIKRRIF</sequence>
<organism evidence="2 3">
    <name type="scientific">Olea europaea subsp. europaea</name>
    <dbReference type="NCBI Taxonomy" id="158383"/>
    <lineage>
        <taxon>Eukaryota</taxon>
        <taxon>Viridiplantae</taxon>
        <taxon>Streptophyta</taxon>
        <taxon>Embryophyta</taxon>
        <taxon>Tracheophyta</taxon>
        <taxon>Spermatophyta</taxon>
        <taxon>Magnoliopsida</taxon>
        <taxon>eudicotyledons</taxon>
        <taxon>Gunneridae</taxon>
        <taxon>Pentapetalae</taxon>
        <taxon>asterids</taxon>
        <taxon>lamiids</taxon>
        <taxon>Lamiales</taxon>
        <taxon>Oleaceae</taxon>
        <taxon>Oleeae</taxon>
        <taxon>Olea</taxon>
    </lineage>
</organism>
<keyword evidence="3" id="KW-1185">Reference proteome</keyword>
<accession>A0A8S0R455</accession>
<gene>
    <name evidence="2" type="ORF">OLEA9_A037821</name>
</gene>
<dbReference type="AlphaFoldDB" id="A0A8S0R455"/>
<name>A0A8S0R455_OLEEU</name>
<evidence type="ECO:0000256" key="1">
    <source>
        <dbReference type="SAM" id="MobiDB-lite"/>
    </source>
</evidence>
<evidence type="ECO:0000313" key="3">
    <source>
        <dbReference type="Proteomes" id="UP000594638"/>
    </source>
</evidence>
<comment type="caution">
    <text evidence="2">The sequence shown here is derived from an EMBL/GenBank/DDBJ whole genome shotgun (WGS) entry which is preliminary data.</text>
</comment>
<protein>
    <submittedName>
        <fullName evidence="2">Uncharacterized protein</fullName>
    </submittedName>
</protein>
<feature type="region of interest" description="Disordered" evidence="1">
    <location>
        <begin position="1"/>
        <end position="44"/>
    </location>
</feature>
<evidence type="ECO:0000313" key="2">
    <source>
        <dbReference type="EMBL" id="CAA2973031.1"/>
    </source>
</evidence>